<evidence type="ECO:0000259" key="2">
    <source>
        <dbReference type="Pfam" id="PF07883"/>
    </source>
</evidence>
<sequence>MAARSTAPSPTTPAAPATAKLDTIEPRACSCGQTRRAFVDVEPGTASVHLLDVDAATSHYHRKATEIYVVLEGEGRVELDGVAYPAGPLSAFLIPPGTRHRAIGELRALVVAIPAADDEDEYFDA</sequence>
<reference evidence="3 4" key="1">
    <citation type="submission" date="2019-02" db="EMBL/GenBank/DDBJ databases">
        <title>Draft genome sequences of novel Actinobacteria.</title>
        <authorList>
            <person name="Sahin N."/>
            <person name="Ay H."/>
            <person name="Saygin H."/>
        </authorList>
    </citation>
    <scope>NUCLEOTIDE SEQUENCE [LARGE SCALE GENOMIC DNA]</scope>
    <source>
        <strain evidence="3 4">8K307</strain>
    </source>
</reference>
<dbReference type="Proteomes" id="UP000295217">
    <property type="component" value="Unassembled WGS sequence"/>
</dbReference>
<gene>
    <name evidence="3" type="ORF">E1262_15070</name>
</gene>
<dbReference type="InterPro" id="IPR014710">
    <property type="entry name" value="RmlC-like_jellyroll"/>
</dbReference>
<dbReference type="OrthoDB" id="287918at2"/>
<feature type="compositionally biased region" description="Low complexity" evidence="1">
    <location>
        <begin position="1"/>
        <end position="19"/>
    </location>
</feature>
<feature type="region of interest" description="Disordered" evidence="1">
    <location>
        <begin position="1"/>
        <end position="21"/>
    </location>
</feature>
<keyword evidence="4" id="KW-1185">Reference proteome</keyword>
<dbReference type="EMBL" id="SMLB01000018">
    <property type="protein sequence ID" value="TDD68777.1"/>
    <property type="molecule type" value="Genomic_DNA"/>
</dbReference>
<name>A0A4V2YS46_9ACTN</name>
<organism evidence="3 4">
    <name type="scientific">Jiangella aurantiaca</name>
    <dbReference type="NCBI Taxonomy" id="2530373"/>
    <lineage>
        <taxon>Bacteria</taxon>
        <taxon>Bacillati</taxon>
        <taxon>Actinomycetota</taxon>
        <taxon>Actinomycetes</taxon>
        <taxon>Jiangellales</taxon>
        <taxon>Jiangellaceae</taxon>
        <taxon>Jiangella</taxon>
    </lineage>
</organism>
<evidence type="ECO:0000313" key="4">
    <source>
        <dbReference type="Proteomes" id="UP000295217"/>
    </source>
</evidence>
<dbReference type="InterPro" id="IPR011051">
    <property type="entry name" value="RmlC_Cupin_sf"/>
</dbReference>
<protein>
    <submittedName>
        <fullName evidence="3">Cupin domain-containing protein</fullName>
    </submittedName>
</protein>
<dbReference type="AlphaFoldDB" id="A0A4V2YS46"/>
<evidence type="ECO:0000256" key="1">
    <source>
        <dbReference type="SAM" id="MobiDB-lite"/>
    </source>
</evidence>
<accession>A0A4V2YS46</accession>
<proteinExistence type="predicted"/>
<dbReference type="Pfam" id="PF07883">
    <property type="entry name" value="Cupin_2"/>
    <property type="match status" value="1"/>
</dbReference>
<dbReference type="CDD" id="cd20295">
    <property type="entry name" value="cupin_Pac13-like"/>
    <property type="match status" value="1"/>
</dbReference>
<dbReference type="Gene3D" id="2.60.120.10">
    <property type="entry name" value="Jelly Rolls"/>
    <property type="match status" value="1"/>
</dbReference>
<dbReference type="InterPro" id="IPR013096">
    <property type="entry name" value="Cupin_2"/>
</dbReference>
<dbReference type="SUPFAM" id="SSF51182">
    <property type="entry name" value="RmlC-like cupins"/>
    <property type="match status" value="1"/>
</dbReference>
<evidence type="ECO:0000313" key="3">
    <source>
        <dbReference type="EMBL" id="TDD68777.1"/>
    </source>
</evidence>
<comment type="caution">
    <text evidence="3">The sequence shown here is derived from an EMBL/GenBank/DDBJ whole genome shotgun (WGS) entry which is preliminary data.</text>
</comment>
<feature type="domain" description="Cupin type-2" evidence="2">
    <location>
        <begin position="56"/>
        <end position="103"/>
    </location>
</feature>